<evidence type="ECO:0000256" key="1">
    <source>
        <dbReference type="ARBA" id="ARBA00022614"/>
    </source>
</evidence>
<comment type="caution">
    <text evidence="4">The sequence shown here is derived from an EMBL/GenBank/DDBJ whole genome shotgun (WGS) entry which is preliminary data.</text>
</comment>
<dbReference type="AlphaFoldDB" id="A0A6G0X9W4"/>
<reference evidence="4 5" key="1">
    <citation type="submission" date="2019-07" db="EMBL/GenBank/DDBJ databases">
        <title>Genomics analysis of Aphanomyces spp. identifies a new class of oomycete effector associated with host adaptation.</title>
        <authorList>
            <person name="Gaulin E."/>
        </authorList>
    </citation>
    <scope>NUCLEOTIDE SEQUENCE [LARGE SCALE GENOMIC DNA]</scope>
    <source>
        <strain evidence="4 5">ATCC 201684</strain>
    </source>
</reference>
<dbReference type="InterPro" id="IPR032675">
    <property type="entry name" value="LRR_dom_sf"/>
</dbReference>
<organism evidence="4 5">
    <name type="scientific">Aphanomyces euteiches</name>
    <dbReference type="NCBI Taxonomy" id="100861"/>
    <lineage>
        <taxon>Eukaryota</taxon>
        <taxon>Sar</taxon>
        <taxon>Stramenopiles</taxon>
        <taxon>Oomycota</taxon>
        <taxon>Saprolegniomycetes</taxon>
        <taxon>Saprolegniales</taxon>
        <taxon>Verrucalvaceae</taxon>
        <taxon>Aphanomyces</taxon>
    </lineage>
</organism>
<name>A0A6G0X9W4_9STRA</name>
<dbReference type="InterPro" id="IPR025875">
    <property type="entry name" value="Leu-rich_rpt_4"/>
</dbReference>
<accession>A0A6G0X9W4</accession>
<sequence>MQTTPNAATATPIATFSAPNAKAIGLFNKISGARKPATSLSNTALHKPLVTPGSAISRLNDRTALAENHFPDFFQTVQETKPTHKKKFASTSRNPTYKWSGNNDPPASSTGPQTGRPTHSASRKQTTIVDKSKVAMKLDTWKDVKNSSSDPSNRLLHLKTTIPERPSTAGKTSTPNNFGDARASTGGIKGYVRPAMDKSAPSTSTSSTLPPSATTQSVASPSVPTDAPSSSHPSNSSAVKPEPALTIMQTTPFDPRQARPHGKSDQGDVCFGETPDIPGVPVVYRSERAKSANPERLNLDRRSLKVMPLLEGEHMLRLLNLQNNLITTIDNLHGLANLIFLDLYNNKIESIDHLNVVPNLRVLMLGKNKLKMIEHLDCLPKLDVLDLHSNEIEKIEALDKLVELRVLNLAGNRITVLENISNLTLLTELNLRRNLIEVISPSLGRLPTLQRLFISNNKLPTKESLQPLFQLVALTELRLDGNIFNQVESPDYRPLMIQHFVSLRNLDLKAVTEDERRDAFSATQKAHEKRREQQREENQEAQRVRAITAVRKKWEEKFDVDVSSDMDDPWSPSHHKHISIKRLLSAGGGGHGHGGTAHHIQIGFSEVEVSDESRTLFVYGDALEALDSTKIHNIVTAIVFKYIPLDVVVKAITQSASPNLQQFVALKHIHFAYNQLTSLDQLQWLANLGPRAEELTISHNPVCHLRLLRPYVSHMLKNVHVLNGQPLTMEHQLLGEHFFDAPSCGNAMDKGRKGSLVRQSSMADRSTNALIHKYLTEATRVDAQLKYMNDRWYAMVHTIIKETLEEVEDMDKYMSKCLERL</sequence>
<keyword evidence="1" id="KW-0433">Leucine-rich repeat</keyword>
<keyword evidence="2" id="KW-0677">Repeat</keyword>
<feature type="compositionally biased region" description="Polar residues" evidence="3">
    <location>
        <begin position="89"/>
        <end position="129"/>
    </location>
</feature>
<dbReference type="Gene3D" id="3.80.10.10">
    <property type="entry name" value="Ribonuclease Inhibitor"/>
    <property type="match status" value="3"/>
</dbReference>
<dbReference type="VEuPathDB" id="FungiDB:AeMF1_016942"/>
<dbReference type="PROSITE" id="PS51450">
    <property type="entry name" value="LRR"/>
    <property type="match status" value="5"/>
</dbReference>
<dbReference type="SMART" id="SM00369">
    <property type="entry name" value="LRR_TYP"/>
    <property type="match status" value="6"/>
</dbReference>
<dbReference type="EMBL" id="VJMJ01000088">
    <property type="protein sequence ID" value="KAF0736693.1"/>
    <property type="molecule type" value="Genomic_DNA"/>
</dbReference>
<keyword evidence="5" id="KW-1185">Reference proteome</keyword>
<feature type="region of interest" description="Disordered" evidence="3">
    <location>
        <begin position="143"/>
        <end position="274"/>
    </location>
</feature>
<evidence type="ECO:0000256" key="2">
    <source>
        <dbReference type="ARBA" id="ARBA00022737"/>
    </source>
</evidence>
<evidence type="ECO:0000256" key="3">
    <source>
        <dbReference type="SAM" id="MobiDB-lite"/>
    </source>
</evidence>
<evidence type="ECO:0000313" key="4">
    <source>
        <dbReference type="EMBL" id="KAF0736693.1"/>
    </source>
</evidence>
<feature type="compositionally biased region" description="Low complexity" evidence="3">
    <location>
        <begin position="228"/>
        <end position="237"/>
    </location>
</feature>
<dbReference type="Pfam" id="PF14580">
    <property type="entry name" value="LRR_9"/>
    <property type="match status" value="1"/>
</dbReference>
<proteinExistence type="predicted"/>
<dbReference type="Proteomes" id="UP000481153">
    <property type="component" value="Unassembled WGS sequence"/>
</dbReference>
<dbReference type="PANTHER" id="PTHR46652">
    <property type="entry name" value="LEUCINE-RICH REPEAT AND IQ DOMAIN-CONTAINING PROTEIN 1-RELATED"/>
    <property type="match status" value="1"/>
</dbReference>
<feature type="compositionally biased region" description="Low complexity" evidence="3">
    <location>
        <begin position="199"/>
        <end position="217"/>
    </location>
</feature>
<dbReference type="SUPFAM" id="SSF52058">
    <property type="entry name" value="L domain-like"/>
    <property type="match status" value="1"/>
</dbReference>
<dbReference type="PANTHER" id="PTHR46652:SF3">
    <property type="entry name" value="LEUCINE-RICH REPEAT-CONTAINING PROTEIN 9"/>
    <property type="match status" value="1"/>
</dbReference>
<dbReference type="InterPro" id="IPR003591">
    <property type="entry name" value="Leu-rich_rpt_typical-subtyp"/>
</dbReference>
<dbReference type="SMART" id="SM00365">
    <property type="entry name" value="LRR_SD22"/>
    <property type="match status" value="6"/>
</dbReference>
<protein>
    <recommendedName>
        <fullName evidence="6">Protein phosphatase 1 regulatory subunit 7</fullName>
    </recommendedName>
</protein>
<feature type="region of interest" description="Disordered" evidence="3">
    <location>
        <begin position="76"/>
        <end position="131"/>
    </location>
</feature>
<gene>
    <name evidence="4" type="ORF">Ae201684_007140</name>
</gene>
<dbReference type="InterPro" id="IPR001611">
    <property type="entry name" value="Leu-rich_rpt"/>
</dbReference>
<feature type="region of interest" description="Disordered" evidence="3">
    <location>
        <begin position="518"/>
        <end position="542"/>
    </location>
</feature>
<dbReference type="Pfam" id="PF12799">
    <property type="entry name" value="LRR_4"/>
    <property type="match status" value="1"/>
</dbReference>
<evidence type="ECO:0008006" key="6">
    <source>
        <dbReference type="Google" id="ProtNLM"/>
    </source>
</evidence>
<dbReference type="InterPro" id="IPR050836">
    <property type="entry name" value="SDS22/Internalin_LRR"/>
</dbReference>
<evidence type="ECO:0000313" key="5">
    <source>
        <dbReference type="Proteomes" id="UP000481153"/>
    </source>
</evidence>